<feature type="region of interest" description="Disordered" evidence="2">
    <location>
        <begin position="580"/>
        <end position="615"/>
    </location>
</feature>
<evidence type="ECO:0000259" key="3">
    <source>
        <dbReference type="Pfam" id="PF03787"/>
    </source>
</evidence>
<protein>
    <submittedName>
        <fullName evidence="4">TIGR03986 family CRISPR-associated RAMP protein</fullName>
    </submittedName>
</protein>
<dbReference type="OrthoDB" id="5362408at2"/>
<dbReference type="CDD" id="cd09726">
    <property type="entry name" value="RAMP_I_III"/>
    <property type="match status" value="1"/>
</dbReference>
<gene>
    <name evidence="4" type="ORF">FDQ92_14130</name>
</gene>
<feature type="region of interest" description="Disordered" evidence="2">
    <location>
        <begin position="110"/>
        <end position="133"/>
    </location>
</feature>
<keyword evidence="1" id="KW-0051">Antiviral defense</keyword>
<evidence type="ECO:0000256" key="1">
    <source>
        <dbReference type="ARBA" id="ARBA00023118"/>
    </source>
</evidence>
<feature type="compositionally biased region" description="Basic and acidic residues" evidence="2">
    <location>
        <begin position="384"/>
        <end position="399"/>
    </location>
</feature>
<name>A0A4P8L5E6_9BACT</name>
<dbReference type="InterPro" id="IPR023825">
    <property type="entry name" value="CRISPR-assoc_RAMP_BGP1436"/>
</dbReference>
<reference evidence="4 5" key="2">
    <citation type="submission" date="2019-05" db="EMBL/GenBank/DDBJ databases">
        <authorList>
            <person name="Suflita J.M."/>
            <person name="Marks C.R."/>
        </authorList>
    </citation>
    <scope>NUCLEOTIDE SEQUENCE [LARGE SCALE GENOMIC DNA]</scope>
    <source>
        <strain evidence="4 5">ALDC</strain>
    </source>
</reference>
<feature type="compositionally biased region" description="Basic and acidic residues" evidence="2">
    <location>
        <begin position="602"/>
        <end position="615"/>
    </location>
</feature>
<feature type="domain" description="CRISPR type III-associated protein" evidence="3">
    <location>
        <begin position="146"/>
        <end position="205"/>
    </location>
</feature>
<dbReference type="EMBL" id="CP040098">
    <property type="protein sequence ID" value="QCQ23208.1"/>
    <property type="molecule type" value="Genomic_DNA"/>
</dbReference>
<evidence type="ECO:0000256" key="2">
    <source>
        <dbReference type="SAM" id="MobiDB-lite"/>
    </source>
</evidence>
<feature type="region of interest" description="Disordered" evidence="2">
    <location>
        <begin position="384"/>
        <end position="406"/>
    </location>
</feature>
<dbReference type="KEGG" id="dax:FDQ92_14130"/>
<dbReference type="Proteomes" id="UP000298602">
    <property type="component" value="Chromosome"/>
</dbReference>
<accession>A0A4P8L5E6</accession>
<dbReference type="AlphaFoldDB" id="A0A4P8L5E6"/>
<feature type="region of interest" description="Disordered" evidence="2">
    <location>
        <begin position="69"/>
        <end position="98"/>
    </location>
</feature>
<dbReference type="InterPro" id="IPR005537">
    <property type="entry name" value="RAMP_III_fam"/>
</dbReference>
<proteinExistence type="predicted"/>
<dbReference type="RefSeq" id="WP_137425488.1">
    <property type="nucleotide sequence ID" value="NZ_CP040098.1"/>
</dbReference>
<evidence type="ECO:0000313" key="5">
    <source>
        <dbReference type="Proteomes" id="UP000298602"/>
    </source>
</evidence>
<dbReference type="NCBIfam" id="TIGR03986">
    <property type="entry name" value="TIGR03986 family CRISPR-associated RAMP protein"/>
    <property type="match status" value="1"/>
</dbReference>
<sequence length="797" mass="89707">MALERGKLILSKKGKPQIEIGGKLFNPARGELSQSIWARLKELHGTEVEFEREGGQPKKIREVGSQFVPPATATAPTGHSKTFHQKGAGHQPTAGQPRTVKREFHNPYNFIPAPPRETNDPDLGDHEPATHDRFHSDRFTGRIRVTMEAITPLLVPDPNSCREDDNGHKTFALLLDSDGKPLLPSSSVRGMLRSAYEAVTNSRLGRFPRTNHGKRLAYRMEAREGLRLIPARIENGKIHLLTGTSEIGNNGSPSGPQYAAWLTRYSGNNKNTSRALTYSDGSLPQHGDKVECWVELVQHRSRKFKYWKVTKIDKIGANLGNPPAPSKPIRGWVCITNANIERKHDERVFFCEGTPPAGPFPVTDELREQWKQLIENYQEIHEEDLERRKKDSRRPDEYLGPKPGQTAWSRHVYTKKDRELQDGTLCYARLKNGNTGVEALFPVMITRELYPVAPWHLLDPSLRPASTMSELSPADRVFGWVMGDSDNQPRRPKNSRAFKGLLRIGPVTCDTSPDESVETFPGDGLPLAILAAPKPQQGRFYVAASPQGEAQRDGLSKIDAGYKPGKGLRGRKVFPHHSGLPANHWHSPLEDRTQRSNGPWQEYRRPIDNGREQRDDQNRSILGWIKQGARFSFDIHVTNLSKVELGALWFLLNLPERHYHRFGGGKPIGFGSVRLAGAECKLCTGLLLREWYRGWSDQGRSEEIPEDAMAAFKEALVRAYGRPRGKGSFEEISFIEAFLRACRGFDDALPIHYPRVTKQPHPQGESFKWFVANEKPGGRFALRDLVDDTGLPMLQDV</sequence>
<feature type="compositionally biased region" description="Basic and acidic residues" evidence="2">
    <location>
        <begin position="117"/>
        <end position="133"/>
    </location>
</feature>
<organism evidence="4 5">
    <name type="scientific">Desulfoglaeba alkanexedens ALDC</name>
    <dbReference type="NCBI Taxonomy" id="980445"/>
    <lineage>
        <taxon>Bacteria</taxon>
        <taxon>Pseudomonadati</taxon>
        <taxon>Thermodesulfobacteriota</taxon>
        <taxon>Syntrophobacteria</taxon>
        <taxon>Syntrophobacterales</taxon>
        <taxon>Syntrophobacteraceae</taxon>
        <taxon>Desulfoglaeba</taxon>
    </lineage>
</organism>
<reference evidence="4 5" key="1">
    <citation type="submission" date="2019-05" db="EMBL/GenBank/DDBJ databases">
        <title>The Complete Genome Sequence of the n-alkane-degrading Desulfoglaeba alkanexedens ALDC reveals multiple alkylsuccinate synthase gene clusters.</title>
        <authorList>
            <person name="Callaghan A.V."/>
            <person name="Davidova I.A."/>
            <person name="Duncan K.E."/>
            <person name="Morris B."/>
            <person name="McInerney M.J."/>
        </authorList>
    </citation>
    <scope>NUCLEOTIDE SEQUENCE [LARGE SCALE GENOMIC DNA]</scope>
    <source>
        <strain evidence="4 5">ALDC</strain>
    </source>
</reference>
<keyword evidence="5" id="KW-1185">Reference proteome</keyword>
<evidence type="ECO:0000313" key="4">
    <source>
        <dbReference type="EMBL" id="QCQ23208.1"/>
    </source>
</evidence>
<dbReference type="Pfam" id="PF03787">
    <property type="entry name" value="RAMPs"/>
    <property type="match status" value="1"/>
</dbReference>
<dbReference type="GO" id="GO:0051607">
    <property type="term" value="P:defense response to virus"/>
    <property type="evidence" value="ECO:0007669"/>
    <property type="project" value="UniProtKB-KW"/>
</dbReference>